<reference evidence="3 4" key="1">
    <citation type="submission" date="2023-12" db="EMBL/GenBank/DDBJ databases">
        <title>Thiobacillus sedimentum sp. nov., a chemolithoautotrophic sulfur-oxidizing bacterium isolated from freshwater sediment.</title>
        <authorList>
            <person name="Luo J."/>
            <person name="Dai C."/>
        </authorList>
    </citation>
    <scope>NUCLEOTIDE SEQUENCE [LARGE SCALE GENOMIC DNA]</scope>
    <source>
        <strain evidence="3 4">SCUT-2</strain>
    </source>
</reference>
<proteinExistence type="inferred from homology"/>
<dbReference type="NCBIfam" id="TIGR00251">
    <property type="entry name" value="DUF167 family protein"/>
    <property type="match status" value="1"/>
</dbReference>
<sequence>MSEPSPPSWARRDGNDWLLDLHVQPGAKVTAAAGEHGGRLKLKIAAPPVDNKANAHLVSWLAARLGIPKAAVRLVRGETSRQKTVAVSGVATPWLDIENSSKT</sequence>
<dbReference type="Gene3D" id="3.30.1200.10">
    <property type="entry name" value="YggU-like"/>
    <property type="match status" value="1"/>
</dbReference>
<dbReference type="PANTHER" id="PTHR13420">
    <property type="entry name" value="UPF0235 PROTEIN C15ORF40"/>
    <property type="match status" value="1"/>
</dbReference>
<dbReference type="EMBL" id="CP141769">
    <property type="protein sequence ID" value="WRS38880.1"/>
    <property type="molecule type" value="Genomic_DNA"/>
</dbReference>
<evidence type="ECO:0000313" key="3">
    <source>
        <dbReference type="EMBL" id="WRS38880.1"/>
    </source>
</evidence>
<protein>
    <recommendedName>
        <fullName evidence="2">UPF0235 protein VA613_12855</fullName>
    </recommendedName>
</protein>
<organism evidence="3 4">
    <name type="scientific">Thiobacillus sedimenti</name>
    <dbReference type="NCBI Taxonomy" id="3110231"/>
    <lineage>
        <taxon>Bacteria</taxon>
        <taxon>Pseudomonadati</taxon>
        <taxon>Pseudomonadota</taxon>
        <taxon>Betaproteobacteria</taxon>
        <taxon>Nitrosomonadales</taxon>
        <taxon>Thiobacillaceae</taxon>
        <taxon>Thiobacillus</taxon>
    </lineage>
</organism>
<evidence type="ECO:0000256" key="1">
    <source>
        <dbReference type="ARBA" id="ARBA00010364"/>
    </source>
</evidence>
<dbReference type="HAMAP" id="MF_00634">
    <property type="entry name" value="UPF0235"/>
    <property type="match status" value="1"/>
</dbReference>
<comment type="similarity">
    <text evidence="1 2">Belongs to the UPF0235 family.</text>
</comment>
<dbReference type="PANTHER" id="PTHR13420:SF7">
    <property type="entry name" value="UPF0235 PROTEIN C15ORF40"/>
    <property type="match status" value="1"/>
</dbReference>
<dbReference type="InterPro" id="IPR003746">
    <property type="entry name" value="DUF167"/>
</dbReference>
<dbReference type="SUPFAM" id="SSF69786">
    <property type="entry name" value="YggU-like"/>
    <property type="match status" value="1"/>
</dbReference>
<gene>
    <name evidence="3" type="ORF">VA613_12855</name>
</gene>
<dbReference type="InterPro" id="IPR036591">
    <property type="entry name" value="YggU-like_sf"/>
</dbReference>
<accession>A0ABZ1CHL4</accession>
<keyword evidence="4" id="KW-1185">Reference proteome</keyword>
<dbReference type="SMART" id="SM01152">
    <property type="entry name" value="DUF167"/>
    <property type="match status" value="1"/>
</dbReference>
<dbReference type="Pfam" id="PF02594">
    <property type="entry name" value="DUF167"/>
    <property type="match status" value="1"/>
</dbReference>
<dbReference type="RefSeq" id="WP_324779412.1">
    <property type="nucleotide sequence ID" value="NZ_CP141769.1"/>
</dbReference>
<evidence type="ECO:0000256" key="2">
    <source>
        <dbReference type="HAMAP-Rule" id="MF_00634"/>
    </source>
</evidence>
<evidence type="ECO:0000313" key="4">
    <source>
        <dbReference type="Proteomes" id="UP001334732"/>
    </source>
</evidence>
<dbReference type="Proteomes" id="UP001334732">
    <property type="component" value="Chromosome"/>
</dbReference>
<name>A0ABZ1CHL4_9PROT</name>